<dbReference type="GO" id="GO:0003677">
    <property type="term" value="F:DNA binding"/>
    <property type="evidence" value="ECO:0007669"/>
    <property type="project" value="InterPro"/>
</dbReference>
<protein>
    <submittedName>
        <fullName evidence="2">Helix-turn-helix domain-containing protein</fullName>
    </submittedName>
</protein>
<dbReference type="SUPFAM" id="SSF47413">
    <property type="entry name" value="lambda repressor-like DNA-binding domains"/>
    <property type="match status" value="1"/>
</dbReference>
<sequence length="98" mass="11302">MAKDVPRTQFVTWRRIFDLGDNGDDLDRTYAEMIATAINIRINLGLTQKEVSKRSGLSLSMVSKFETQQCVPNLKTFLKYMQGVGLDWEFILKKDVKK</sequence>
<name>A0A6I1MQ30_9CLOT</name>
<dbReference type="InterPro" id="IPR001387">
    <property type="entry name" value="Cro/C1-type_HTH"/>
</dbReference>
<dbReference type="InterPro" id="IPR010982">
    <property type="entry name" value="Lambda_DNA-bd_dom_sf"/>
</dbReference>
<dbReference type="EMBL" id="WHJC01000197">
    <property type="protein sequence ID" value="MPQ44342.1"/>
    <property type="molecule type" value="Genomic_DNA"/>
</dbReference>
<dbReference type="PROSITE" id="PS50943">
    <property type="entry name" value="HTH_CROC1"/>
    <property type="match status" value="1"/>
</dbReference>
<dbReference type="RefSeq" id="WP_152890728.1">
    <property type="nucleotide sequence ID" value="NZ_WHJC01000197.1"/>
</dbReference>
<feature type="domain" description="HTH cro/C1-type" evidence="1">
    <location>
        <begin position="39"/>
        <end position="91"/>
    </location>
</feature>
<accession>A0A6I1MQ30</accession>
<organism evidence="2 3">
    <name type="scientific">Clostridium tarantellae</name>
    <dbReference type="NCBI Taxonomy" id="39493"/>
    <lineage>
        <taxon>Bacteria</taxon>
        <taxon>Bacillati</taxon>
        <taxon>Bacillota</taxon>
        <taxon>Clostridia</taxon>
        <taxon>Eubacteriales</taxon>
        <taxon>Clostridiaceae</taxon>
        <taxon>Clostridium</taxon>
    </lineage>
</organism>
<evidence type="ECO:0000313" key="3">
    <source>
        <dbReference type="Proteomes" id="UP000430345"/>
    </source>
</evidence>
<dbReference type="AlphaFoldDB" id="A0A6I1MQ30"/>
<evidence type="ECO:0000313" key="2">
    <source>
        <dbReference type="EMBL" id="MPQ44342.1"/>
    </source>
</evidence>
<reference evidence="2 3" key="1">
    <citation type="submission" date="2019-10" db="EMBL/GenBank/DDBJ databases">
        <title>The Genome Sequence of Clostridium tarantellae Isolated from Fish Brain.</title>
        <authorList>
            <person name="Bano L."/>
            <person name="Kiel M."/>
            <person name="Sales G."/>
            <person name="Doxey A.C."/>
            <person name="Mansfield M.J."/>
            <person name="Schiavone M."/>
            <person name="Rossetto O."/>
            <person name="Pirazzini M."/>
            <person name="Dobrindt U."/>
            <person name="Montecucco C."/>
        </authorList>
    </citation>
    <scope>NUCLEOTIDE SEQUENCE [LARGE SCALE GENOMIC DNA]</scope>
    <source>
        <strain evidence="2 3">DSM 3997</strain>
    </source>
</reference>
<dbReference type="Proteomes" id="UP000430345">
    <property type="component" value="Unassembled WGS sequence"/>
</dbReference>
<dbReference type="SMART" id="SM00530">
    <property type="entry name" value="HTH_XRE"/>
    <property type="match status" value="1"/>
</dbReference>
<dbReference type="CDD" id="cd00093">
    <property type="entry name" value="HTH_XRE"/>
    <property type="match status" value="1"/>
</dbReference>
<comment type="caution">
    <text evidence="2">The sequence shown here is derived from an EMBL/GenBank/DDBJ whole genome shotgun (WGS) entry which is preliminary data.</text>
</comment>
<dbReference type="OrthoDB" id="428540at2"/>
<evidence type="ECO:0000259" key="1">
    <source>
        <dbReference type="PROSITE" id="PS50943"/>
    </source>
</evidence>
<keyword evidence="3" id="KW-1185">Reference proteome</keyword>
<proteinExistence type="predicted"/>
<dbReference type="Pfam" id="PF01381">
    <property type="entry name" value="HTH_3"/>
    <property type="match status" value="1"/>
</dbReference>
<dbReference type="Gene3D" id="1.10.260.40">
    <property type="entry name" value="lambda repressor-like DNA-binding domains"/>
    <property type="match status" value="1"/>
</dbReference>
<gene>
    <name evidence="2" type="ORF">GBZ86_11285</name>
</gene>